<feature type="region of interest" description="Disordered" evidence="4">
    <location>
        <begin position="96"/>
        <end position="134"/>
    </location>
</feature>
<evidence type="ECO:0000256" key="4">
    <source>
        <dbReference type="SAM" id="MobiDB-lite"/>
    </source>
</evidence>
<dbReference type="Gene3D" id="2.60.40.790">
    <property type="match status" value="1"/>
</dbReference>
<dbReference type="InterPro" id="IPR008978">
    <property type="entry name" value="HSP20-like_chaperone"/>
</dbReference>
<dbReference type="InterPro" id="IPR031107">
    <property type="entry name" value="Small_HSP"/>
</dbReference>
<evidence type="ECO:0000259" key="5">
    <source>
        <dbReference type="PROSITE" id="PS01031"/>
    </source>
</evidence>
<dbReference type="Proteomes" id="UP001168146">
    <property type="component" value="Unassembled WGS sequence"/>
</dbReference>
<dbReference type="SUPFAM" id="SSF49764">
    <property type="entry name" value="HSP20-like chaperones"/>
    <property type="match status" value="1"/>
</dbReference>
<evidence type="ECO:0000256" key="1">
    <source>
        <dbReference type="ARBA" id="ARBA00023016"/>
    </source>
</evidence>
<reference evidence="6" key="2">
    <citation type="submission" date="2021-12" db="EMBL/GenBank/DDBJ databases">
        <title>Black yeast isolated from Biological Soil Crust.</title>
        <authorList>
            <person name="Kurbessoian T."/>
        </authorList>
    </citation>
    <scope>NUCLEOTIDE SEQUENCE</scope>
    <source>
        <strain evidence="6">CCFEE 5208</strain>
    </source>
</reference>
<keyword evidence="1" id="KW-0346">Stress response</keyword>
<dbReference type="OrthoDB" id="1431247at2759"/>
<evidence type="ECO:0000256" key="2">
    <source>
        <dbReference type="PROSITE-ProRule" id="PRU00285"/>
    </source>
</evidence>
<dbReference type="Proteomes" id="UP001175353">
    <property type="component" value="Unassembled WGS sequence"/>
</dbReference>
<evidence type="ECO:0000313" key="10">
    <source>
        <dbReference type="Proteomes" id="UP001175353"/>
    </source>
</evidence>
<dbReference type="PROSITE" id="PS01031">
    <property type="entry name" value="SHSP"/>
    <property type="match status" value="1"/>
</dbReference>
<reference evidence="7" key="3">
    <citation type="submission" date="2023-06" db="EMBL/GenBank/DDBJ databases">
        <title>Black Yeasts Isolated from many extreme environments.</title>
        <authorList>
            <person name="Coleine C."/>
            <person name="Stajich J.E."/>
            <person name="Selbmann L."/>
        </authorList>
    </citation>
    <scope>NUCLEOTIDE SEQUENCE</scope>
    <source>
        <strain evidence="7">CCFEE 5200</strain>
    </source>
</reference>
<keyword evidence="10" id="KW-1185">Reference proteome</keyword>
<dbReference type="Proteomes" id="UP000310066">
    <property type="component" value="Unassembled WGS sequence"/>
</dbReference>
<dbReference type="EMBL" id="JASUXU010000187">
    <property type="protein sequence ID" value="KAK0302450.1"/>
    <property type="molecule type" value="Genomic_DNA"/>
</dbReference>
<gene>
    <name evidence="8" type="ORF">B0A54_17901</name>
    <name evidence="6" type="ORF">LTR82_017867</name>
    <name evidence="7" type="ORF">LTR91_025590</name>
</gene>
<comment type="caution">
    <text evidence="8">The sequence shown here is derived from an EMBL/GenBank/DDBJ whole genome shotgun (WGS) entry which is preliminary data.</text>
</comment>
<dbReference type="AlphaFoldDB" id="A0A4U0TNC1"/>
<comment type="similarity">
    <text evidence="2 3">Belongs to the small heat shock protein (HSP20) family.</text>
</comment>
<reference evidence="8 9" key="1">
    <citation type="submission" date="2017-03" db="EMBL/GenBank/DDBJ databases">
        <title>Genomes of endolithic fungi from Antarctica.</title>
        <authorList>
            <person name="Coleine C."/>
            <person name="Masonjones S."/>
            <person name="Stajich J.E."/>
        </authorList>
    </citation>
    <scope>NUCLEOTIDE SEQUENCE [LARGE SCALE GENOMIC DNA]</scope>
    <source>
        <strain evidence="8 9">CCFEE 5311</strain>
    </source>
</reference>
<sequence length="201" mass="22003">MAALYWGSLDPLPVPLLVNDVHERTHQHQPFLASLAGHHPRPQAYPNAPDVDIRDAGTDYLIDIEVPGIKSAADLHLHWMGNRGFILTGDVRRPGEAGPEFEGVDPKDLTGIAKRDVTSNGKEDHDDSHRGKSFASPEALALPHLLIGERRFGFFKRVFTLPVEVEADKISAKLEAGLLSLTVPKHHAQRGTGVIAIETVE</sequence>
<feature type="domain" description="SHSP" evidence="5">
    <location>
        <begin position="42"/>
        <end position="200"/>
    </location>
</feature>
<proteinExistence type="inferred from homology"/>
<dbReference type="CDD" id="cd06464">
    <property type="entry name" value="ACD_sHsps-like"/>
    <property type="match status" value="1"/>
</dbReference>
<dbReference type="EMBL" id="NAJP01000216">
    <property type="protein sequence ID" value="TKA23501.1"/>
    <property type="molecule type" value="Genomic_DNA"/>
</dbReference>
<evidence type="ECO:0000313" key="7">
    <source>
        <dbReference type="EMBL" id="KAK0950541.1"/>
    </source>
</evidence>
<evidence type="ECO:0000313" key="9">
    <source>
        <dbReference type="Proteomes" id="UP000310066"/>
    </source>
</evidence>
<name>A0A4U0TNC1_9PEZI</name>
<protein>
    <recommendedName>
        <fullName evidence="5">SHSP domain-containing protein</fullName>
    </recommendedName>
</protein>
<dbReference type="InterPro" id="IPR002068">
    <property type="entry name" value="A-crystallin/Hsp20_dom"/>
</dbReference>
<evidence type="ECO:0000256" key="3">
    <source>
        <dbReference type="RuleBase" id="RU003616"/>
    </source>
</evidence>
<evidence type="ECO:0000313" key="8">
    <source>
        <dbReference type="EMBL" id="TKA23501.1"/>
    </source>
</evidence>
<dbReference type="Pfam" id="PF00011">
    <property type="entry name" value="HSP20"/>
    <property type="match status" value="1"/>
</dbReference>
<evidence type="ECO:0000313" key="6">
    <source>
        <dbReference type="EMBL" id="KAK0302450.1"/>
    </source>
</evidence>
<dbReference type="EMBL" id="JAUJLE010000816">
    <property type="protein sequence ID" value="KAK0950541.1"/>
    <property type="molecule type" value="Genomic_DNA"/>
</dbReference>
<dbReference type="PANTHER" id="PTHR11527">
    <property type="entry name" value="HEAT-SHOCK PROTEIN 20 FAMILY MEMBER"/>
    <property type="match status" value="1"/>
</dbReference>
<feature type="compositionally biased region" description="Basic and acidic residues" evidence="4">
    <location>
        <begin position="104"/>
        <end position="130"/>
    </location>
</feature>
<dbReference type="STRING" id="329885.A0A4U0TNC1"/>
<accession>A0A4U0TNC1</accession>
<organism evidence="8 9">
    <name type="scientific">Friedmanniomyces endolithicus</name>
    <dbReference type="NCBI Taxonomy" id="329885"/>
    <lineage>
        <taxon>Eukaryota</taxon>
        <taxon>Fungi</taxon>
        <taxon>Dikarya</taxon>
        <taxon>Ascomycota</taxon>
        <taxon>Pezizomycotina</taxon>
        <taxon>Dothideomycetes</taxon>
        <taxon>Dothideomycetidae</taxon>
        <taxon>Mycosphaerellales</taxon>
        <taxon>Teratosphaeriaceae</taxon>
        <taxon>Friedmanniomyces</taxon>
    </lineage>
</organism>